<dbReference type="InterPro" id="IPR003594">
    <property type="entry name" value="HATPase_dom"/>
</dbReference>
<organism evidence="3 4">
    <name type="scientific">Embleya hyalina</name>
    <dbReference type="NCBI Taxonomy" id="516124"/>
    <lineage>
        <taxon>Bacteria</taxon>
        <taxon>Bacillati</taxon>
        <taxon>Actinomycetota</taxon>
        <taxon>Actinomycetes</taxon>
        <taxon>Kitasatosporales</taxon>
        <taxon>Streptomycetaceae</taxon>
        <taxon>Embleya</taxon>
    </lineage>
</organism>
<dbReference type="GO" id="GO:0004674">
    <property type="term" value="F:protein serine/threonine kinase activity"/>
    <property type="evidence" value="ECO:0007669"/>
    <property type="project" value="UniProtKB-KW"/>
</dbReference>
<dbReference type="InterPro" id="IPR036890">
    <property type="entry name" value="HATPase_C_sf"/>
</dbReference>
<dbReference type="InterPro" id="IPR050267">
    <property type="entry name" value="Anti-sigma-factor_SerPK"/>
</dbReference>
<reference evidence="3 4" key="1">
    <citation type="submission" date="2018-12" db="EMBL/GenBank/DDBJ databases">
        <title>Draft genome sequence of Embleya hyalina NBRC 13850T.</title>
        <authorList>
            <person name="Komaki H."/>
            <person name="Hosoyama A."/>
            <person name="Kimura A."/>
            <person name="Ichikawa N."/>
            <person name="Tamura T."/>
        </authorList>
    </citation>
    <scope>NUCLEOTIDE SEQUENCE [LARGE SCALE GENOMIC DNA]</scope>
    <source>
        <strain evidence="3 4">NBRC 13850</strain>
    </source>
</reference>
<evidence type="ECO:0000313" key="3">
    <source>
        <dbReference type="EMBL" id="GCE00700.1"/>
    </source>
</evidence>
<keyword evidence="1" id="KW-0418">Kinase</keyword>
<dbReference type="AlphaFoldDB" id="A0A401Z1B8"/>
<keyword evidence="3" id="KW-0067">ATP-binding</keyword>
<dbReference type="Gene3D" id="3.30.565.10">
    <property type="entry name" value="Histidine kinase-like ATPase, C-terminal domain"/>
    <property type="match status" value="1"/>
</dbReference>
<proteinExistence type="predicted"/>
<protein>
    <submittedName>
        <fullName evidence="3">ATP-binding protein</fullName>
    </submittedName>
</protein>
<keyword evidence="1" id="KW-0808">Transferase</keyword>
<dbReference type="EMBL" id="BIFH01000041">
    <property type="protein sequence ID" value="GCE00700.1"/>
    <property type="molecule type" value="Genomic_DNA"/>
</dbReference>
<sequence>MNTSTLHPPIRTFELPPSRSAVPRIRHRLAGVLSEWGLPADGDLIYALGLIATELVTNAVTHAGMRTPSIRVTLGIGDGGVLRLGVRDNHTTCPRRITASHDATCGRGTAIVDLLLRERGGRLTTEPHPGGKTVWAELPDTFR</sequence>
<feature type="domain" description="Histidine kinase/HSP90-like ATPase" evidence="2">
    <location>
        <begin position="18"/>
        <end position="135"/>
    </location>
</feature>
<evidence type="ECO:0000256" key="1">
    <source>
        <dbReference type="ARBA" id="ARBA00022527"/>
    </source>
</evidence>
<dbReference type="PANTHER" id="PTHR35526">
    <property type="entry name" value="ANTI-SIGMA-F FACTOR RSBW-RELATED"/>
    <property type="match status" value="1"/>
</dbReference>
<dbReference type="GO" id="GO:0005524">
    <property type="term" value="F:ATP binding"/>
    <property type="evidence" value="ECO:0007669"/>
    <property type="project" value="UniProtKB-KW"/>
</dbReference>
<dbReference type="Pfam" id="PF13581">
    <property type="entry name" value="HATPase_c_2"/>
    <property type="match status" value="1"/>
</dbReference>
<dbReference type="Proteomes" id="UP000286931">
    <property type="component" value="Unassembled WGS sequence"/>
</dbReference>
<dbReference type="PANTHER" id="PTHR35526:SF3">
    <property type="entry name" value="ANTI-SIGMA-F FACTOR RSBW"/>
    <property type="match status" value="1"/>
</dbReference>
<gene>
    <name evidence="3" type="ORF">EHYA_08426</name>
</gene>
<dbReference type="CDD" id="cd16936">
    <property type="entry name" value="HATPase_RsbW-like"/>
    <property type="match status" value="1"/>
</dbReference>
<accession>A0A401Z1B8</accession>
<dbReference type="SUPFAM" id="SSF55874">
    <property type="entry name" value="ATPase domain of HSP90 chaperone/DNA topoisomerase II/histidine kinase"/>
    <property type="match status" value="1"/>
</dbReference>
<comment type="caution">
    <text evidence="3">The sequence shown here is derived from an EMBL/GenBank/DDBJ whole genome shotgun (WGS) entry which is preliminary data.</text>
</comment>
<evidence type="ECO:0000259" key="2">
    <source>
        <dbReference type="Pfam" id="PF13581"/>
    </source>
</evidence>
<keyword evidence="1" id="KW-0723">Serine/threonine-protein kinase</keyword>
<evidence type="ECO:0000313" key="4">
    <source>
        <dbReference type="Proteomes" id="UP000286931"/>
    </source>
</evidence>
<name>A0A401Z1B8_9ACTN</name>
<keyword evidence="4" id="KW-1185">Reference proteome</keyword>
<dbReference type="RefSeq" id="WP_218043233.1">
    <property type="nucleotide sequence ID" value="NZ_BIFH01000041.1"/>
</dbReference>
<keyword evidence="3" id="KW-0547">Nucleotide-binding</keyword>